<dbReference type="Proteomes" id="UP000078596">
    <property type="component" value="Chromosome"/>
</dbReference>
<dbReference type="RefSeq" id="WP_066097661.1">
    <property type="nucleotide sequence ID" value="NZ_CP016027.1"/>
</dbReference>
<dbReference type="OrthoDB" id="7360086at2"/>
<evidence type="ECO:0000313" key="2">
    <source>
        <dbReference type="Proteomes" id="UP000078596"/>
    </source>
</evidence>
<reference evidence="1 2" key="1">
    <citation type="submission" date="2016-06" db="EMBL/GenBank/DDBJ databases">
        <title>Insight into the functional genes involving in sulfur oxidation in Pearl River water.</title>
        <authorList>
            <person name="Luo J."/>
            <person name="Tan X."/>
            <person name="Lin W."/>
        </authorList>
    </citation>
    <scope>NUCLEOTIDE SEQUENCE [LARGE SCALE GENOMIC DNA]</scope>
    <source>
        <strain evidence="1 2">LS2</strain>
    </source>
</reference>
<protein>
    <recommendedName>
        <fullName evidence="3">GemA protein</fullName>
    </recommendedName>
</protein>
<dbReference type="STRING" id="1860122.A9404_00450"/>
<sequence length="219" mass="24344">MTQHNDSRQARLAKIHIAKKQLGLDDESYRAVLIRHGAKRETPSSRDLTITQMDGVLREFTGKGWIPKPPKTTSDAAAQPKRKLAQRKLAMDDEVRKIRALWLFLHSAGVVLNPEESALARYAKRIAGIDDLHWADGRQCNRLIETLKAWGVRTLPGVLIARIGALQSLGLIDAGIPAADVLAKLLAHPTRRPDTFDALRGAFAYLDDLESKRLPNRPA</sequence>
<dbReference type="EMBL" id="CP016027">
    <property type="protein sequence ID" value="ANJ66050.1"/>
    <property type="molecule type" value="Genomic_DNA"/>
</dbReference>
<evidence type="ECO:0008006" key="3">
    <source>
        <dbReference type="Google" id="ProtNLM"/>
    </source>
</evidence>
<dbReference type="AlphaFoldDB" id="A0A191ZDV6"/>
<name>A0A191ZDV6_9GAMM</name>
<gene>
    <name evidence="1" type="ORF">A9404_00450</name>
</gene>
<evidence type="ECO:0000313" key="1">
    <source>
        <dbReference type="EMBL" id="ANJ66050.1"/>
    </source>
</evidence>
<dbReference type="InterPro" id="IPR009363">
    <property type="entry name" value="Phage_Mu_Gp16"/>
</dbReference>
<dbReference type="KEGG" id="haz:A9404_00450"/>
<proteinExistence type="predicted"/>
<keyword evidence="2" id="KW-1185">Reference proteome</keyword>
<dbReference type="Pfam" id="PF06252">
    <property type="entry name" value="GemA"/>
    <property type="match status" value="1"/>
</dbReference>
<organism evidence="1 2">
    <name type="scientific">Halothiobacillus diazotrophicus</name>
    <dbReference type="NCBI Taxonomy" id="1860122"/>
    <lineage>
        <taxon>Bacteria</taxon>
        <taxon>Pseudomonadati</taxon>
        <taxon>Pseudomonadota</taxon>
        <taxon>Gammaproteobacteria</taxon>
        <taxon>Chromatiales</taxon>
        <taxon>Halothiobacillaceae</taxon>
        <taxon>Halothiobacillus</taxon>
    </lineage>
</organism>
<accession>A0A191ZDV6</accession>